<dbReference type="EMBL" id="SLZV01000009">
    <property type="protein sequence ID" value="TCS68325.1"/>
    <property type="molecule type" value="Genomic_DNA"/>
</dbReference>
<keyword evidence="6" id="KW-1185">Reference proteome</keyword>
<feature type="compositionally biased region" description="Basic and acidic residues" evidence="1">
    <location>
        <begin position="143"/>
        <end position="159"/>
    </location>
</feature>
<dbReference type="Proteomes" id="UP000294613">
    <property type="component" value="Unassembled WGS sequence"/>
</dbReference>
<evidence type="ECO:0000313" key="6">
    <source>
        <dbReference type="Proteomes" id="UP000702954"/>
    </source>
</evidence>
<dbReference type="RefSeq" id="WP_116442306.1">
    <property type="nucleotide sequence ID" value="NZ_BHEO01000008.1"/>
</dbReference>
<evidence type="ECO:0000313" key="3">
    <source>
        <dbReference type="EMBL" id="GBU06359.1"/>
    </source>
</evidence>
<name>A0A4R3JNY6_9FIRM</name>
<protein>
    <submittedName>
        <fullName evidence="4">DUF2953 family protein</fullName>
    </submittedName>
</protein>
<proteinExistence type="predicted"/>
<gene>
    <name evidence="4" type="ORF">EDD74_10929</name>
    <name evidence="3" type="ORF">FAEUMB_29000</name>
</gene>
<feature type="compositionally biased region" description="Polar residues" evidence="1">
    <location>
        <begin position="133"/>
        <end position="142"/>
    </location>
</feature>
<evidence type="ECO:0000313" key="4">
    <source>
        <dbReference type="EMBL" id="TCS68325.1"/>
    </source>
</evidence>
<keyword evidence="2" id="KW-1133">Transmembrane helix</keyword>
<evidence type="ECO:0000256" key="2">
    <source>
        <dbReference type="SAM" id="Phobius"/>
    </source>
</evidence>
<feature type="transmembrane region" description="Helical" evidence="2">
    <location>
        <begin position="12"/>
        <end position="35"/>
    </location>
</feature>
<dbReference type="Proteomes" id="UP000702954">
    <property type="component" value="Unassembled WGS sequence"/>
</dbReference>
<comment type="caution">
    <text evidence="4">The sequence shown here is derived from an EMBL/GenBank/DDBJ whole genome shotgun (WGS) entry which is preliminary data.</text>
</comment>
<dbReference type="EMBL" id="BHEO01000008">
    <property type="protein sequence ID" value="GBU06359.1"/>
    <property type="molecule type" value="Genomic_DNA"/>
</dbReference>
<evidence type="ECO:0000313" key="5">
    <source>
        <dbReference type="Proteomes" id="UP000294613"/>
    </source>
</evidence>
<accession>A0A4R3JNY6</accession>
<dbReference type="AlphaFoldDB" id="A0A4R3JNY6"/>
<feature type="region of interest" description="Disordered" evidence="1">
    <location>
        <begin position="95"/>
        <end position="178"/>
    </location>
</feature>
<reference evidence="4 5" key="2">
    <citation type="submission" date="2019-03" db="EMBL/GenBank/DDBJ databases">
        <title>Genomic Encyclopedia of Type Strains, Phase IV (KMG-IV): sequencing the most valuable type-strain genomes for metagenomic binning, comparative biology and taxonomic classification.</title>
        <authorList>
            <person name="Goeker M."/>
        </authorList>
    </citation>
    <scope>NUCLEOTIDE SEQUENCE [LARGE SCALE GENOMIC DNA]</scope>
    <source>
        <strain evidence="4 5">DSM 103426</strain>
    </source>
</reference>
<evidence type="ECO:0000256" key="1">
    <source>
        <dbReference type="SAM" id="MobiDB-lite"/>
    </source>
</evidence>
<feature type="compositionally biased region" description="Basic and acidic residues" evidence="1">
    <location>
        <begin position="95"/>
        <end position="132"/>
    </location>
</feature>
<reference evidence="3 6" key="1">
    <citation type="journal article" date="2018" name="Int. J. Syst. Evol. Microbiol.">
        <title>Draft Genome Sequence of Faecalimonas umbilicata JCM 30896T, an Acetate-Producing Bacterium Isolated from Human Feces.</title>
        <authorList>
            <person name="Sakamoto M."/>
            <person name="Ikeyama N."/>
            <person name="Yuki M."/>
            <person name="Ohkuma M."/>
        </authorList>
    </citation>
    <scope>NUCLEOTIDE SEQUENCE [LARGE SCALE GENOMIC DNA]</scope>
    <source>
        <strain evidence="3 6">EGH7</strain>
    </source>
</reference>
<organism evidence="4 5">
    <name type="scientific">Faecalimonas umbilicata</name>
    <dbReference type="NCBI Taxonomy" id="1912855"/>
    <lineage>
        <taxon>Bacteria</taxon>
        <taxon>Bacillati</taxon>
        <taxon>Bacillota</taxon>
        <taxon>Clostridia</taxon>
        <taxon>Lachnospirales</taxon>
        <taxon>Lachnospiraceae</taxon>
        <taxon>Faecalimonas</taxon>
    </lineage>
</organism>
<dbReference type="InterPro" id="IPR021338">
    <property type="entry name" value="DUF2953"/>
</dbReference>
<keyword evidence="2" id="KW-0472">Membrane</keyword>
<keyword evidence="2" id="KW-0812">Transmembrane</keyword>
<dbReference type="Pfam" id="PF11167">
    <property type="entry name" value="DUF2953"/>
    <property type="match status" value="1"/>
</dbReference>
<sequence>MLHILLLILKWIGIVLAVFLLLVLLLINLGLFVPIRYRADASCQNDIETLEAEFELSWMWKLFFLTACWKKGKADMKIRIGWKYLFSEEKEGKSEEKIEVPEEKEENDLQKEKEEQKFLKEQKESLPPEKTNRSLPENNVQEQAEKRECRQEKTESGIDKEEEEKESFTADRRKAGGRKKKPLWDRMKEKISEWIESCKSFWRKILAIGRNLRGKKEQIESFLTDASHRRAFCSLKREVRRFLGHVSPKDVKIVGKIGLEDPYMTGQALAVLGMLFPFLGENTVIVPDFENKVLEGSVHIEGKIHNFRMLAILWRLIKDRDVRKIIIDIKKLKW</sequence>